<protein>
    <submittedName>
        <fullName evidence="4">Uncharacterized protein</fullName>
    </submittedName>
</protein>
<reference evidence="4" key="1">
    <citation type="submission" date="2022-07" db="EMBL/GenBank/DDBJ databases">
        <title>Genome Sequence of Agrocybe chaxingu.</title>
        <authorList>
            <person name="Buettner E."/>
        </authorList>
    </citation>
    <scope>NUCLEOTIDE SEQUENCE</scope>
    <source>
        <strain evidence="4">MP-N11</strain>
    </source>
</reference>
<dbReference type="CDD" id="cd22191">
    <property type="entry name" value="DPBB_RlpA_EXP_N-like"/>
    <property type="match status" value="1"/>
</dbReference>
<feature type="signal peptide" evidence="3">
    <location>
        <begin position="1"/>
        <end position="19"/>
    </location>
</feature>
<evidence type="ECO:0000313" key="4">
    <source>
        <dbReference type="EMBL" id="KAJ3512369.1"/>
    </source>
</evidence>
<feature type="chain" id="PRO_5040752982" evidence="3">
    <location>
        <begin position="20"/>
        <end position="551"/>
    </location>
</feature>
<evidence type="ECO:0000256" key="2">
    <source>
        <dbReference type="SAM" id="MobiDB-lite"/>
    </source>
</evidence>
<dbReference type="Proteomes" id="UP001148786">
    <property type="component" value="Unassembled WGS sequence"/>
</dbReference>
<keyword evidence="1" id="KW-0175">Coiled coil</keyword>
<name>A0A9W8KAW3_9AGAR</name>
<comment type="caution">
    <text evidence="4">The sequence shown here is derived from an EMBL/GenBank/DDBJ whole genome shotgun (WGS) entry which is preliminary data.</text>
</comment>
<evidence type="ECO:0000313" key="5">
    <source>
        <dbReference type="Proteomes" id="UP001148786"/>
    </source>
</evidence>
<keyword evidence="3" id="KW-0732">Signal</keyword>
<feature type="region of interest" description="Disordered" evidence="2">
    <location>
        <begin position="339"/>
        <end position="358"/>
    </location>
</feature>
<gene>
    <name evidence="4" type="ORF">NLJ89_g3562</name>
</gene>
<dbReference type="SUPFAM" id="SSF50685">
    <property type="entry name" value="Barwin-like endoglucanases"/>
    <property type="match status" value="1"/>
</dbReference>
<dbReference type="AlphaFoldDB" id="A0A9W8KAW3"/>
<keyword evidence="5" id="KW-1185">Reference proteome</keyword>
<evidence type="ECO:0000256" key="1">
    <source>
        <dbReference type="SAM" id="Coils"/>
    </source>
</evidence>
<organism evidence="4 5">
    <name type="scientific">Agrocybe chaxingu</name>
    <dbReference type="NCBI Taxonomy" id="84603"/>
    <lineage>
        <taxon>Eukaryota</taxon>
        <taxon>Fungi</taxon>
        <taxon>Dikarya</taxon>
        <taxon>Basidiomycota</taxon>
        <taxon>Agaricomycotina</taxon>
        <taxon>Agaricomycetes</taxon>
        <taxon>Agaricomycetidae</taxon>
        <taxon>Agaricales</taxon>
        <taxon>Agaricineae</taxon>
        <taxon>Strophariaceae</taxon>
        <taxon>Agrocybe</taxon>
    </lineage>
</organism>
<dbReference type="EMBL" id="JANKHO010000262">
    <property type="protein sequence ID" value="KAJ3512369.1"/>
    <property type="molecule type" value="Genomic_DNA"/>
</dbReference>
<accession>A0A9W8KAW3</accession>
<dbReference type="OrthoDB" id="406505at2759"/>
<proteinExistence type="predicted"/>
<sequence>MLYLAHFVLILSLSVSSMAQKHVGTLFNFVPGVGACGFTNSSSQLVGSVSNSFFNTFPGATSNPNKNPLCRRSLLVQYNSKSVKAQVVDFFVANNSEYNVGLSSAAFAQLADVNDGIVSNVTCAECLIPPPLLPASYERAQKEIEALLASSKERERVLNNLIEQNNRLRAELDQSEAVVSGLRTENSQLQAQVAAGNGCPQREPRALHPQREMKLKPPIPAAHNFVAPQHHPRYPKPDHISTTEVVERVTALNKEISDLAASLSHLLVRHRHLYVFKHCDWKERHDAAEAHLSKDIVSILSNQPSKGEAIVNPLISRIAIQVLIVKLLFRKIMAEEPQGNKSASGTVYGPARAPLENRPQTHTLPLEEWKNEVLEAFANACFVAEWTVSDQEHVQHQIFDSPVFNLGYELRHILSTTRKNATEYVELKMIRPKTLIFDPFLMDEAFIDPKIPARPGMETKVAGTTAMGLVKVTLPRGTDGLTHQLILKPKVVMKSGLLASQNYQAPAQPNIRPDRPRAVAFEGHVARQAPTLQSANPRNWYPCHQAQFGDN</sequence>
<evidence type="ECO:0000256" key="3">
    <source>
        <dbReference type="SAM" id="SignalP"/>
    </source>
</evidence>
<feature type="coiled-coil region" evidence="1">
    <location>
        <begin position="137"/>
        <end position="192"/>
    </location>
</feature>
<dbReference type="InterPro" id="IPR036908">
    <property type="entry name" value="RlpA-like_sf"/>
</dbReference>
<dbReference type="Gene3D" id="2.40.40.10">
    <property type="entry name" value="RlpA-like domain"/>
    <property type="match status" value="1"/>
</dbReference>